<evidence type="ECO:0000256" key="1">
    <source>
        <dbReference type="ARBA" id="ARBA00004123"/>
    </source>
</evidence>
<dbReference type="PANTHER" id="PTHR12346:SF0">
    <property type="entry name" value="SIN3A, ISOFORM G"/>
    <property type="match status" value="1"/>
</dbReference>
<comment type="subcellular location">
    <subcellularLocation>
        <location evidence="1 4">Nucleus</location>
    </subcellularLocation>
</comment>
<reference evidence="6" key="1">
    <citation type="journal article" date="2014" name="Nat. Commun.">
        <title>The emerging biofuel crop Camelina sativa retains a highly undifferentiated hexaploid genome structure.</title>
        <authorList>
            <person name="Kagale S."/>
            <person name="Koh C."/>
            <person name="Nixon J."/>
            <person name="Bollina V."/>
            <person name="Clarke W.E."/>
            <person name="Tuteja R."/>
            <person name="Spillane C."/>
            <person name="Robinson S.J."/>
            <person name="Links M.G."/>
            <person name="Clarke C."/>
            <person name="Higgins E.E."/>
            <person name="Huebert T."/>
            <person name="Sharpe A.G."/>
            <person name="Parkin I.A."/>
        </authorList>
    </citation>
    <scope>NUCLEOTIDE SEQUENCE [LARGE SCALE GENOMIC DNA]</scope>
    <source>
        <strain evidence="6">cv. DH55</strain>
    </source>
</reference>
<dbReference type="SUPFAM" id="SSF47762">
    <property type="entry name" value="PAH2 domain"/>
    <property type="match status" value="2"/>
</dbReference>
<dbReference type="Proteomes" id="UP000694864">
    <property type="component" value="Chromosome 3"/>
</dbReference>
<dbReference type="InterPro" id="IPR036600">
    <property type="entry name" value="PAH_sf"/>
</dbReference>
<name>A0ABM0YCI6_CAMSA</name>
<proteinExistence type="predicted"/>
<protein>
    <submittedName>
        <fullName evidence="7">Paired amphipathic helix protein Sin3-like 3</fullName>
    </submittedName>
</protein>
<keyword evidence="3 4" id="KW-0539">Nucleus</keyword>
<organism evidence="6 7">
    <name type="scientific">Camelina sativa</name>
    <name type="common">False flax</name>
    <name type="synonym">Myagrum sativum</name>
    <dbReference type="NCBI Taxonomy" id="90675"/>
    <lineage>
        <taxon>Eukaryota</taxon>
        <taxon>Viridiplantae</taxon>
        <taxon>Streptophyta</taxon>
        <taxon>Embryophyta</taxon>
        <taxon>Tracheophyta</taxon>
        <taxon>Spermatophyta</taxon>
        <taxon>Magnoliopsida</taxon>
        <taxon>eudicotyledons</taxon>
        <taxon>Gunneridae</taxon>
        <taxon>Pentapetalae</taxon>
        <taxon>rosids</taxon>
        <taxon>malvids</taxon>
        <taxon>Brassicales</taxon>
        <taxon>Brassicaceae</taxon>
        <taxon>Camelineae</taxon>
        <taxon>Camelina</taxon>
    </lineage>
</organism>
<evidence type="ECO:0000313" key="7">
    <source>
        <dbReference type="RefSeq" id="XP_010498948.1"/>
    </source>
</evidence>
<dbReference type="InterPro" id="IPR003822">
    <property type="entry name" value="PAH"/>
</dbReference>
<evidence type="ECO:0000256" key="5">
    <source>
        <dbReference type="SAM" id="MobiDB-lite"/>
    </source>
</evidence>
<dbReference type="Pfam" id="PF02671">
    <property type="entry name" value="PAH"/>
    <property type="match status" value="2"/>
</dbReference>
<evidence type="ECO:0000256" key="3">
    <source>
        <dbReference type="ARBA" id="ARBA00023242"/>
    </source>
</evidence>
<evidence type="ECO:0000256" key="4">
    <source>
        <dbReference type="PROSITE-ProRule" id="PRU00810"/>
    </source>
</evidence>
<dbReference type="InterPro" id="IPR039774">
    <property type="entry name" value="Sin3-like"/>
</dbReference>
<keyword evidence="2" id="KW-0678">Repressor</keyword>
<dbReference type="PANTHER" id="PTHR12346">
    <property type="entry name" value="SIN3B-RELATED"/>
    <property type="match status" value="1"/>
</dbReference>
<dbReference type="RefSeq" id="XP_010498948.1">
    <property type="nucleotide sequence ID" value="XM_010500646.2"/>
</dbReference>
<evidence type="ECO:0000313" key="6">
    <source>
        <dbReference type="Proteomes" id="UP000694864"/>
    </source>
</evidence>
<evidence type="ECO:0000256" key="2">
    <source>
        <dbReference type="ARBA" id="ARBA00022491"/>
    </source>
</evidence>
<accession>A0ABM0YCI6</accession>
<feature type="compositionally biased region" description="Basic and acidic residues" evidence="5">
    <location>
        <begin position="30"/>
        <end position="43"/>
    </location>
</feature>
<reference evidence="7" key="2">
    <citation type="submission" date="2025-08" db="UniProtKB">
        <authorList>
            <consortium name="RefSeq"/>
        </authorList>
    </citation>
    <scope>IDENTIFICATION</scope>
    <source>
        <tissue evidence="7">Leaf</tissue>
    </source>
</reference>
<dbReference type="PROSITE" id="PS51477">
    <property type="entry name" value="PAH"/>
    <property type="match status" value="2"/>
</dbReference>
<dbReference type="Gene3D" id="1.20.1160.11">
    <property type="entry name" value="Paired amphipathic helix"/>
    <property type="match status" value="2"/>
</dbReference>
<keyword evidence="6" id="KW-1185">Reference proteome</keyword>
<dbReference type="GeneID" id="104776549"/>
<feature type="region of interest" description="Disordered" evidence="5">
    <location>
        <begin position="1"/>
        <end position="43"/>
    </location>
</feature>
<gene>
    <name evidence="7" type="primary">LOC104776549</name>
</gene>
<sequence length="287" mass="33070">MTELIKGNPKQPRDSRVLLPKSEITIPPKAESDDAKTKRDDAEIHGNNLNTKILILAMREKIYEGNKSVKKVLHPRLLMDSSLPEANMVGKSVPQLEETMDNALSYIYSVKEAFHDEPARYAEFLKILDASRARRDDDDSVIARMKELMKDHPELLLGLSAYLPAAKPTTPHKDNRTTPPEASRTTPLKIKIAIPRMASRTITSESEKPTNSDELNFMDKLKTRFQRIDTHVVESFPFIMKMYEEGKKSVKEVHEEVYDLLYYHEDVIEDFSRIFPKHGYFQNQKLQ</sequence>